<feature type="region of interest" description="Disordered" evidence="1">
    <location>
        <begin position="91"/>
        <end position="148"/>
    </location>
</feature>
<dbReference type="Gramene" id="PGSC0003DMT400092373">
    <property type="protein sequence ID" value="PGSC0003DMT400092373"/>
    <property type="gene ID" value="PGSC0003DMG400041944"/>
</dbReference>
<feature type="region of interest" description="Disordered" evidence="1">
    <location>
        <begin position="31"/>
        <end position="75"/>
    </location>
</feature>
<dbReference type="PaxDb" id="4113-PGSC0003DMT400092373"/>
<dbReference type="Proteomes" id="UP000011115">
    <property type="component" value="Unassembled WGS sequence"/>
</dbReference>
<reference evidence="3" key="1">
    <citation type="journal article" date="2011" name="Nature">
        <title>Genome sequence and analysis of the tuber crop potato.</title>
        <authorList>
            <consortium name="The Potato Genome Sequencing Consortium"/>
        </authorList>
    </citation>
    <scope>NUCLEOTIDE SEQUENCE [LARGE SCALE GENOMIC DNA]</scope>
    <source>
        <strain evidence="3">cv. DM1-3 516 R44</strain>
    </source>
</reference>
<dbReference type="AlphaFoldDB" id="M1DPP0"/>
<evidence type="ECO:0000256" key="1">
    <source>
        <dbReference type="SAM" id="MobiDB-lite"/>
    </source>
</evidence>
<feature type="compositionally biased region" description="Low complexity" evidence="1">
    <location>
        <begin position="93"/>
        <end position="122"/>
    </location>
</feature>
<proteinExistence type="predicted"/>
<evidence type="ECO:0000313" key="2">
    <source>
        <dbReference type="EnsemblPlants" id="PGSC0003DMT400092373"/>
    </source>
</evidence>
<dbReference type="InParanoid" id="M1DPP0"/>
<accession>M1DPP0</accession>
<dbReference type="EnsemblPlants" id="PGSC0003DMT400092373">
    <property type="protein sequence ID" value="PGSC0003DMT400092373"/>
    <property type="gene ID" value="PGSC0003DMG400041944"/>
</dbReference>
<keyword evidence="3" id="KW-1185">Reference proteome</keyword>
<organism evidence="2 3">
    <name type="scientific">Solanum tuberosum</name>
    <name type="common">Potato</name>
    <dbReference type="NCBI Taxonomy" id="4113"/>
    <lineage>
        <taxon>Eukaryota</taxon>
        <taxon>Viridiplantae</taxon>
        <taxon>Streptophyta</taxon>
        <taxon>Embryophyta</taxon>
        <taxon>Tracheophyta</taxon>
        <taxon>Spermatophyta</taxon>
        <taxon>Magnoliopsida</taxon>
        <taxon>eudicotyledons</taxon>
        <taxon>Gunneridae</taxon>
        <taxon>Pentapetalae</taxon>
        <taxon>asterids</taxon>
        <taxon>lamiids</taxon>
        <taxon>Solanales</taxon>
        <taxon>Solanaceae</taxon>
        <taxon>Solanoideae</taxon>
        <taxon>Solaneae</taxon>
        <taxon>Solanum</taxon>
    </lineage>
</organism>
<name>M1DPP0_SOLTU</name>
<sequence length="253" mass="27742">MLLVYFGANYASTGTMAPKKALVVAVKGRSKSTAPTRRLIDEDTDVENDPAYVPPTGRTSPIAPRTTQNQSKQLVPDVVTASQFDEEDTLIRSPAGSASGSESASASGSAIGSSSHGRAASSDESTSVEDIPVPPNTNPAPNVEEPNRWCVDGQWQIYKDASMTEKNMMAQTIIEERRSPGTTHGYTSARFSVDKSETTIRQFFYGPACTWALNTAKFDYRWDIVRSEEFQQSAEERETVLHWRESYIATDGE</sequence>
<reference evidence="2" key="2">
    <citation type="submission" date="2015-06" db="UniProtKB">
        <authorList>
            <consortium name="EnsemblPlants"/>
        </authorList>
    </citation>
    <scope>IDENTIFICATION</scope>
    <source>
        <strain evidence="2">DM1-3 516 R44</strain>
    </source>
</reference>
<dbReference type="HOGENOM" id="CLU_028647_2_0_1"/>
<protein>
    <submittedName>
        <fullName evidence="2">Integrase core domain containing protein</fullName>
    </submittedName>
</protein>
<evidence type="ECO:0000313" key="3">
    <source>
        <dbReference type="Proteomes" id="UP000011115"/>
    </source>
</evidence>